<dbReference type="Proteomes" id="UP000260649">
    <property type="component" value="Unassembled WGS sequence"/>
</dbReference>
<dbReference type="GeneID" id="97994846"/>
<dbReference type="EMBL" id="QQRQ01000004">
    <property type="protein sequence ID" value="RFT07103.1"/>
    <property type="molecule type" value="Genomic_DNA"/>
</dbReference>
<feature type="site" description="Positions MEP for the nucleophilic attack" evidence="4">
    <location>
        <position position="167"/>
    </location>
</feature>
<evidence type="ECO:0000256" key="1">
    <source>
        <dbReference type="ARBA" id="ARBA00022679"/>
    </source>
</evidence>
<dbReference type="SUPFAM" id="SSF53448">
    <property type="entry name" value="Nucleotide-diphospho-sugar transferases"/>
    <property type="match status" value="1"/>
</dbReference>
<dbReference type="AlphaFoldDB" id="A0A3E2B502"/>
<dbReference type="PANTHER" id="PTHR32125:SF4">
    <property type="entry name" value="2-C-METHYL-D-ERYTHRITOL 4-PHOSPHATE CYTIDYLYLTRANSFERASE, CHLOROPLASTIC"/>
    <property type="match status" value="1"/>
</dbReference>
<dbReference type="EC" id="2.7.7.60" evidence="4"/>
<comment type="caution">
    <text evidence="5">The sequence shown here is derived from an EMBL/GenBank/DDBJ whole genome shotgun (WGS) entry which is preliminary data.</text>
</comment>
<comment type="pathway">
    <text evidence="4">Isoprenoid biosynthesis; isopentenyl diphosphate biosynthesis via DXP pathway; isopentenyl diphosphate from 1-deoxy-D-xylulose 5-phosphate: step 2/6.</text>
</comment>
<dbReference type="FunFam" id="3.90.550.10:FF:000003">
    <property type="entry name" value="2-C-methyl-D-erythritol 4-phosphate cytidylyltransferase"/>
    <property type="match status" value="1"/>
</dbReference>
<sequence length="243" mass="26379">MDLLRRLFHREEAAASFCSAVIVAGGRASRMEGIDKILCPMGGEPLLLYTLMPFQTSSLVDEIVLVTREDLMVPIGTLCSQRGITKVRRVVKGGESRTESVLAGLRETDPQASLIAIHDGARPFLPLEVLEQTIETARQRGAAAPALPVKDTIKVAQEGVVQQTPDRARLFGVQTPQVFEASLIKGALTKAWEEGAALTDDCSAVERIGFPVCLTQGSEENIKITTPRDLTWGEAILAERMGR</sequence>
<keyword evidence="1 4" id="KW-0808">Transferase</keyword>
<evidence type="ECO:0000256" key="4">
    <source>
        <dbReference type="HAMAP-Rule" id="MF_00108"/>
    </source>
</evidence>
<name>A0A3E2B502_9FIRM</name>
<organism evidence="5 6">
    <name type="scientific">Evtepia gabavorous</name>
    <dbReference type="NCBI Taxonomy" id="2211183"/>
    <lineage>
        <taxon>Bacteria</taxon>
        <taxon>Bacillati</taxon>
        <taxon>Bacillota</taxon>
        <taxon>Clostridia</taxon>
        <taxon>Eubacteriales</taxon>
        <taxon>Evtepia</taxon>
    </lineage>
</organism>
<dbReference type="InterPro" id="IPR050088">
    <property type="entry name" value="IspD/TarI_cytidylyltransf_bact"/>
</dbReference>
<feature type="site" description="Positions MEP for the nucleophilic attack" evidence="4">
    <location>
        <position position="223"/>
    </location>
</feature>
<comment type="function">
    <text evidence="4">Catalyzes the formation of 4-diphosphocytidyl-2-C-methyl-D-erythritol from CTP and 2-C-methyl-D-erythritol 4-phosphate (MEP).</text>
</comment>
<dbReference type="CDD" id="cd02516">
    <property type="entry name" value="CDP-ME_synthetase"/>
    <property type="match status" value="1"/>
</dbReference>
<evidence type="ECO:0000313" key="6">
    <source>
        <dbReference type="Proteomes" id="UP000260649"/>
    </source>
</evidence>
<dbReference type="InterPro" id="IPR034683">
    <property type="entry name" value="IspD/TarI"/>
</dbReference>
<evidence type="ECO:0000313" key="5">
    <source>
        <dbReference type="EMBL" id="RFT07103.1"/>
    </source>
</evidence>
<dbReference type="Pfam" id="PF01128">
    <property type="entry name" value="IspD"/>
    <property type="match status" value="1"/>
</dbReference>
<feature type="site" description="Transition state stabilizer" evidence="4">
    <location>
        <position position="30"/>
    </location>
</feature>
<dbReference type="GO" id="GO:0019288">
    <property type="term" value="P:isopentenyl diphosphate biosynthetic process, methylerythritol 4-phosphate pathway"/>
    <property type="evidence" value="ECO:0007669"/>
    <property type="project" value="UniProtKB-UniRule"/>
</dbReference>
<dbReference type="OrthoDB" id="9806837at2"/>
<keyword evidence="2 4" id="KW-0548">Nucleotidyltransferase</keyword>
<feature type="site" description="Transition state stabilizer" evidence="4">
    <location>
        <position position="36"/>
    </location>
</feature>
<proteinExistence type="inferred from homology"/>
<evidence type="ECO:0000256" key="2">
    <source>
        <dbReference type="ARBA" id="ARBA00022695"/>
    </source>
</evidence>
<dbReference type="NCBIfam" id="TIGR00453">
    <property type="entry name" value="ispD"/>
    <property type="match status" value="1"/>
</dbReference>
<dbReference type="HAMAP" id="MF_00108">
    <property type="entry name" value="IspD"/>
    <property type="match status" value="1"/>
</dbReference>
<dbReference type="UniPathway" id="UPA00056">
    <property type="reaction ID" value="UER00093"/>
</dbReference>
<dbReference type="InterPro" id="IPR001228">
    <property type="entry name" value="IspD"/>
</dbReference>
<dbReference type="InterPro" id="IPR029044">
    <property type="entry name" value="Nucleotide-diphossugar_trans"/>
</dbReference>
<comment type="catalytic activity">
    <reaction evidence="4">
        <text>2-C-methyl-D-erythritol 4-phosphate + CTP + H(+) = 4-CDP-2-C-methyl-D-erythritol + diphosphate</text>
        <dbReference type="Rhea" id="RHEA:13429"/>
        <dbReference type="ChEBI" id="CHEBI:15378"/>
        <dbReference type="ChEBI" id="CHEBI:33019"/>
        <dbReference type="ChEBI" id="CHEBI:37563"/>
        <dbReference type="ChEBI" id="CHEBI:57823"/>
        <dbReference type="ChEBI" id="CHEBI:58262"/>
        <dbReference type="EC" id="2.7.7.60"/>
    </reaction>
</comment>
<keyword evidence="3 4" id="KW-0414">Isoprene biosynthesis</keyword>
<dbReference type="PANTHER" id="PTHR32125">
    <property type="entry name" value="2-C-METHYL-D-ERYTHRITOL 4-PHOSPHATE CYTIDYLYLTRANSFERASE, CHLOROPLASTIC"/>
    <property type="match status" value="1"/>
</dbReference>
<comment type="similarity">
    <text evidence="4">Belongs to the IspD/TarI cytidylyltransferase family. IspD subfamily.</text>
</comment>
<reference evidence="5 6" key="1">
    <citation type="submission" date="2018-07" db="EMBL/GenBank/DDBJ databases">
        <title>GABA Modulating Bacteria of the Human Gut Microbiota.</title>
        <authorList>
            <person name="Strandwitz P."/>
            <person name="Kim K.H."/>
            <person name="Terekhova D."/>
            <person name="Liu J.K."/>
            <person name="Sharma A."/>
            <person name="Levering J."/>
            <person name="Mcdonald D."/>
            <person name="Dietrich D."/>
            <person name="Ramadhar T.R."/>
            <person name="Lekbua A."/>
            <person name="Mroue N."/>
            <person name="Liston C."/>
            <person name="Stewart E.J."/>
            <person name="Dubin M.J."/>
            <person name="Zengler K."/>
            <person name="Knight R."/>
            <person name="Gilbert J.A."/>
            <person name="Clardy J."/>
            <person name="Lewis K."/>
        </authorList>
    </citation>
    <scope>NUCLEOTIDE SEQUENCE [LARGE SCALE GENOMIC DNA]</scope>
    <source>
        <strain evidence="5 6">KLE1738</strain>
    </source>
</reference>
<dbReference type="RefSeq" id="WP_117141825.1">
    <property type="nucleotide sequence ID" value="NZ_CAKXKJ010000001.1"/>
</dbReference>
<keyword evidence="6" id="KW-1185">Reference proteome</keyword>
<dbReference type="Gene3D" id="3.90.550.10">
    <property type="entry name" value="Spore Coat Polysaccharide Biosynthesis Protein SpsA, Chain A"/>
    <property type="match status" value="1"/>
</dbReference>
<gene>
    <name evidence="4 5" type="primary">ispD</name>
    <name evidence="5" type="ORF">DV520_03700</name>
</gene>
<evidence type="ECO:0000256" key="3">
    <source>
        <dbReference type="ARBA" id="ARBA00023229"/>
    </source>
</evidence>
<dbReference type="GO" id="GO:0050518">
    <property type="term" value="F:2-C-methyl-D-erythritol 4-phosphate cytidylyltransferase activity"/>
    <property type="evidence" value="ECO:0007669"/>
    <property type="project" value="UniProtKB-UniRule"/>
</dbReference>
<protein>
    <recommendedName>
        <fullName evidence="4">2-C-methyl-D-erythritol 4-phosphate cytidylyltransferase</fullName>
        <ecNumber evidence="4">2.7.7.60</ecNumber>
    </recommendedName>
    <alternativeName>
        <fullName evidence="4">4-diphosphocytidyl-2C-methyl-D-erythritol synthase</fullName>
    </alternativeName>
    <alternativeName>
        <fullName evidence="4">MEP cytidylyltransferase</fullName>
        <shortName evidence="4">MCT</shortName>
    </alternativeName>
</protein>
<accession>A0A3E2B502</accession>